<feature type="chain" id="PRO_5043215295" description="Secreted protein" evidence="2">
    <location>
        <begin position="27"/>
        <end position="110"/>
    </location>
</feature>
<keyword evidence="2" id="KW-0732">Signal</keyword>
<evidence type="ECO:0000256" key="1">
    <source>
        <dbReference type="SAM" id="MobiDB-lite"/>
    </source>
</evidence>
<evidence type="ECO:0000313" key="3">
    <source>
        <dbReference type="EMBL" id="SPW30683.1"/>
    </source>
</evidence>
<reference evidence="3 4" key="1">
    <citation type="submission" date="2018-06" db="EMBL/GenBank/DDBJ databases">
        <authorList>
            <consortium name="Pathogen Informatics"/>
            <person name="Doyle S."/>
        </authorList>
    </citation>
    <scope>NUCLEOTIDE SEQUENCE [LARGE SCALE GENOMIC DNA]</scope>
    <source>
        <strain evidence="3 4">NCTC10254</strain>
    </source>
</reference>
<evidence type="ECO:0008006" key="5">
    <source>
        <dbReference type="Google" id="ProtNLM"/>
    </source>
</evidence>
<protein>
    <recommendedName>
        <fullName evidence="5">Secreted protein</fullName>
    </recommendedName>
</protein>
<name>A0A6H9XCD7_9CORY</name>
<gene>
    <name evidence="3" type="ORF">NCTC10254_01784</name>
</gene>
<dbReference type="AlphaFoldDB" id="A0A6H9XCD7"/>
<feature type="compositionally biased region" description="Low complexity" evidence="1">
    <location>
        <begin position="29"/>
        <end position="46"/>
    </location>
</feature>
<dbReference type="GeneID" id="84573996"/>
<feature type="region of interest" description="Disordered" evidence="1">
    <location>
        <begin position="29"/>
        <end position="66"/>
    </location>
</feature>
<proteinExistence type="predicted"/>
<feature type="signal peptide" evidence="2">
    <location>
        <begin position="1"/>
        <end position="26"/>
    </location>
</feature>
<dbReference type="EMBL" id="UARK01000023">
    <property type="protein sequence ID" value="SPW30683.1"/>
    <property type="molecule type" value="Genomic_DNA"/>
</dbReference>
<organism evidence="3 4">
    <name type="scientific">Corynebacterium matruchotii</name>
    <dbReference type="NCBI Taxonomy" id="43768"/>
    <lineage>
        <taxon>Bacteria</taxon>
        <taxon>Bacillati</taxon>
        <taxon>Actinomycetota</taxon>
        <taxon>Actinomycetes</taxon>
        <taxon>Mycobacteriales</taxon>
        <taxon>Corynebacteriaceae</taxon>
        <taxon>Corynebacterium</taxon>
    </lineage>
</organism>
<accession>A0A6H9XCD7</accession>
<dbReference type="Proteomes" id="UP000249886">
    <property type="component" value="Unassembled WGS sequence"/>
</dbReference>
<feature type="compositionally biased region" description="Basic and acidic residues" evidence="1">
    <location>
        <begin position="47"/>
        <end position="63"/>
    </location>
</feature>
<evidence type="ECO:0000313" key="4">
    <source>
        <dbReference type="Proteomes" id="UP000249886"/>
    </source>
</evidence>
<evidence type="ECO:0000256" key="2">
    <source>
        <dbReference type="SAM" id="SignalP"/>
    </source>
</evidence>
<sequence length="110" mass="11824">MKRFIRTSIAAAAATSLLISAAPAMAQESSTATSLSKETTTSTATTSEHKSEEPTTEKDKEKGSGLLEGLTALSRDDNGLLNAKKVKEWLDLISTIFKTLTNVFNITNKF</sequence>
<dbReference type="RefSeq" id="WP_005526453.1">
    <property type="nucleotide sequence ID" value="NZ_CP050134.2"/>
</dbReference>
<comment type="caution">
    <text evidence="3">The sequence shown here is derived from an EMBL/GenBank/DDBJ whole genome shotgun (WGS) entry which is preliminary data.</text>
</comment>